<name>A0A5J4WPG3_9EUKA</name>
<reference evidence="1 2" key="1">
    <citation type="submission" date="2019-03" db="EMBL/GenBank/DDBJ databases">
        <title>Single cell metagenomics reveals metabolic interactions within the superorganism composed of flagellate Streblomastix strix and complex community of Bacteroidetes bacteria on its surface.</title>
        <authorList>
            <person name="Treitli S.C."/>
            <person name="Kolisko M."/>
            <person name="Husnik F."/>
            <person name="Keeling P."/>
            <person name="Hampl V."/>
        </authorList>
    </citation>
    <scope>NUCLEOTIDE SEQUENCE [LARGE SCALE GENOMIC DNA]</scope>
    <source>
        <strain evidence="1">ST1C</strain>
    </source>
</reference>
<sequence length="457" mass="49185">MIHPGIGGAIGAGANLAGAVDRLKRGGLSGGMMPNEEYQLFIDNNNALVYAINNQIVDGMASYYALKIEPNGGEILPDQVTLASDATPLSVGTVTAGISNEYSRRDHVHPFNIITTIPPSDSANGSVETKASSIPIVNSADDNGTSAFYARQDHVHTQQLTYDGNVTATKFITACGLAIEILCANGVAINGVVDVDTDQTINGIKTFGKLLQVIPTVNGIFNESIKIGRHQNNQWSNVQFGSDLNSNPLGFVIEKAGQEGQADKRFHISTDGSTLTFNGNGFVDVTTDQTISGIKTFASVMQIQPNSYNFNEGLIISRSTNGNYSGIYLGCNPSFTYGTLTDQWSMVNTPTGELRIGVGEQFINNNQRLMLSADQQQLFFNGNTQLNPNSLPQADGLRARRENNNGYCFIMLGCDKTQTTGAVDHQWKICTPASSNIFPFGLVITLSYDVDNANREL</sequence>
<proteinExistence type="predicted"/>
<protein>
    <submittedName>
        <fullName evidence="1">Uncharacterized protein</fullName>
    </submittedName>
</protein>
<organism evidence="1 2">
    <name type="scientific">Streblomastix strix</name>
    <dbReference type="NCBI Taxonomy" id="222440"/>
    <lineage>
        <taxon>Eukaryota</taxon>
        <taxon>Metamonada</taxon>
        <taxon>Preaxostyla</taxon>
        <taxon>Oxymonadida</taxon>
        <taxon>Streblomastigidae</taxon>
        <taxon>Streblomastix</taxon>
    </lineage>
</organism>
<evidence type="ECO:0000313" key="2">
    <source>
        <dbReference type="Proteomes" id="UP000324800"/>
    </source>
</evidence>
<dbReference type="AlphaFoldDB" id="A0A5J4WPG3"/>
<dbReference type="Proteomes" id="UP000324800">
    <property type="component" value="Unassembled WGS sequence"/>
</dbReference>
<dbReference type="EMBL" id="SNRW01001523">
    <property type="protein sequence ID" value="KAA6396079.1"/>
    <property type="molecule type" value="Genomic_DNA"/>
</dbReference>
<evidence type="ECO:0000313" key="1">
    <source>
        <dbReference type="EMBL" id="KAA6396079.1"/>
    </source>
</evidence>
<gene>
    <name evidence="1" type="ORF">EZS28_008395</name>
</gene>
<accession>A0A5J4WPG3</accession>
<comment type="caution">
    <text evidence="1">The sequence shown here is derived from an EMBL/GenBank/DDBJ whole genome shotgun (WGS) entry which is preliminary data.</text>
</comment>